<sequence length="841" mass="92983">MPTIFAQNLIVFNLNKRKMNRFLFSLLIIGISVFSVNAQTGNSKITGKVIDANHNPVLGANVTLINTKFGNVTNEEGDFQLLNVPTGPYSLKVSYVGFQNYTQEISVNYNEELELGNIVLSHNEESLQTVLIEGNKVNKFSREKSFYVSKLPLKDIENPQVYNTITSELMESQVITNFDDALKNAPGIYKLWESTGRGNDGAGYYSIRGFAVQPSLTNGLPALTNGSPDPANIERIEIMKGPSGTLYGSSLISYGGLINIVTKQPYNSFGGNVSYTTGSYGLNRITADINAPLKEGVALRVNTAYHTQNSFQDAGFRKSFYIAPSLSYKVNDKLSFLINTEFYNGESTNPTMLFFDRGHELAVHNMDEFAYDNKKSYTSDDITIENPTYSLQGQMNYKISNEWTSQTAISRSVSKSNGLYSYLYETTSNFSTTDEENGYPVNGVLLDEGVVFSRLMNHQNSTSLATDIQQNFIGDFKIGNMRNRVVAGLDYLQREVRNSSSDYVSNGLIYIGNASQANINNAVYGNSNESAYISNYDTGILSENGIDDLLSSSPVTPTKVKQETYSAYVSDVLNILPELSVMASLRIDQFESDENSQTALSPKFGLVYQPILNKVSLFANYMNGFSNVDPVVGMDNEGISRTLEFDPEHAEQLEVGTKLNLINRKLSATLSYYDIQVKNIVVQTGVGVYNQGGEQYSKGFEAYLTANPVDGLNINAGYSYNDSKLEKGAADFEGKRPESAGPKNLANIWATYQVMQGSLEGFGLGFGGNHVGENLIFNRNLAGTFTIDSYTTLDASLFYKTDKFGITLKLNNLADKEYYTGWSTVNPQIGRNLTANFTYKF</sequence>
<dbReference type="Proteomes" id="UP000356253">
    <property type="component" value="Unassembled WGS sequence"/>
</dbReference>
<keyword evidence="2" id="KW-1185">Reference proteome</keyword>
<gene>
    <name evidence="1" type="primary">fpvA</name>
    <name evidence="1" type="ORF">FVB9532_01193</name>
</gene>
<dbReference type="EMBL" id="CABVMM010000004">
    <property type="protein sequence ID" value="VVU99932.1"/>
    <property type="molecule type" value="Genomic_DNA"/>
</dbReference>
<keyword evidence="1" id="KW-0675">Receptor</keyword>
<evidence type="ECO:0000313" key="2">
    <source>
        <dbReference type="Proteomes" id="UP000356253"/>
    </source>
</evidence>
<reference evidence="1" key="1">
    <citation type="submission" date="2019-09" db="EMBL/GenBank/DDBJ databases">
        <authorList>
            <person name="Rodrigo-Torres L."/>
            <person name="Arahal R. D."/>
            <person name="Lucena T."/>
        </authorList>
    </citation>
    <scope>NUCLEOTIDE SEQUENCE</scope>
    <source>
        <strain evidence="1">ISS653</strain>
    </source>
</reference>
<evidence type="ECO:0000313" key="1">
    <source>
        <dbReference type="EMBL" id="VVU99932.1"/>
    </source>
</evidence>
<organism evidence="1 2">
    <name type="scientific">Mesonia oceanica</name>
    <dbReference type="NCBI Taxonomy" id="2687242"/>
    <lineage>
        <taxon>Bacteria</taxon>
        <taxon>Pseudomonadati</taxon>
        <taxon>Bacteroidota</taxon>
        <taxon>Flavobacteriia</taxon>
        <taxon>Flavobacteriales</taxon>
        <taxon>Flavobacteriaceae</taxon>
        <taxon>Mesonia</taxon>
    </lineage>
</organism>
<proteinExistence type="predicted"/>
<comment type="caution">
    <text evidence="1">The sequence shown here is derived from an EMBL/GenBank/DDBJ whole genome shotgun (WGS) entry which is preliminary data.</text>
</comment>
<accession>A0AC61Y7P2</accession>
<protein>
    <submittedName>
        <fullName evidence="1">Ferripyoverdine receptor</fullName>
    </submittedName>
</protein>
<name>A0AC61Y7P2_9FLAO</name>